<dbReference type="AlphaFoldDB" id="A0AAD5C7M9"/>
<keyword evidence="2" id="KW-1185">Reference proteome</keyword>
<protein>
    <submittedName>
        <fullName evidence="1">Uncharacterized protein</fullName>
    </submittedName>
</protein>
<reference evidence="1" key="1">
    <citation type="submission" date="2022-06" db="EMBL/GenBank/DDBJ databases">
        <title>Uncovering the hologenomic basis of an extraordinary plant invasion.</title>
        <authorList>
            <person name="Bieker V.C."/>
            <person name="Martin M.D."/>
            <person name="Gilbert T."/>
            <person name="Hodgins K."/>
            <person name="Battlay P."/>
            <person name="Petersen B."/>
            <person name="Wilson J."/>
        </authorList>
    </citation>
    <scope>NUCLEOTIDE SEQUENCE</scope>
    <source>
        <strain evidence="1">AA19_3_7</strain>
        <tissue evidence="1">Leaf</tissue>
    </source>
</reference>
<dbReference type="EMBL" id="JAMZMK010009285">
    <property type="protein sequence ID" value="KAI7736379.1"/>
    <property type="molecule type" value="Genomic_DNA"/>
</dbReference>
<name>A0AAD5C7M9_AMBAR</name>
<comment type="caution">
    <text evidence="1">The sequence shown here is derived from an EMBL/GenBank/DDBJ whole genome shotgun (WGS) entry which is preliminary data.</text>
</comment>
<evidence type="ECO:0000313" key="1">
    <source>
        <dbReference type="EMBL" id="KAI7736379.1"/>
    </source>
</evidence>
<dbReference type="Proteomes" id="UP001206925">
    <property type="component" value="Unassembled WGS sequence"/>
</dbReference>
<organism evidence="1 2">
    <name type="scientific">Ambrosia artemisiifolia</name>
    <name type="common">Common ragweed</name>
    <dbReference type="NCBI Taxonomy" id="4212"/>
    <lineage>
        <taxon>Eukaryota</taxon>
        <taxon>Viridiplantae</taxon>
        <taxon>Streptophyta</taxon>
        <taxon>Embryophyta</taxon>
        <taxon>Tracheophyta</taxon>
        <taxon>Spermatophyta</taxon>
        <taxon>Magnoliopsida</taxon>
        <taxon>eudicotyledons</taxon>
        <taxon>Gunneridae</taxon>
        <taxon>Pentapetalae</taxon>
        <taxon>asterids</taxon>
        <taxon>campanulids</taxon>
        <taxon>Asterales</taxon>
        <taxon>Asteraceae</taxon>
        <taxon>Asteroideae</taxon>
        <taxon>Heliantheae alliance</taxon>
        <taxon>Heliantheae</taxon>
        <taxon>Ambrosia</taxon>
    </lineage>
</organism>
<proteinExistence type="predicted"/>
<gene>
    <name evidence="1" type="ORF">M8C21_026498</name>
</gene>
<accession>A0AAD5C7M9</accession>
<evidence type="ECO:0000313" key="2">
    <source>
        <dbReference type="Proteomes" id="UP001206925"/>
    </source>
</evidence>
<sequence>MFYFSIIFLFFSSIDVPTIEESSLLCINEKGLMLIDLTASVQRLPSTPG</sequence>